<accession>A0A4R5LMR6</accession>
<evidence type="ECO:0000313" key="2">
    <source>
        <dbReference type="EMBL" id="TDG11350.1"/>
    </source>
</evidence>
<sequence length="144" mass="14858">MISRFAAHRRNATPPQRALVLLALLAYVVAGAIVPQGHMAAPISSGTPFHLCPGDSRSAQIIAALPMPAGEHHHRHHGHHDAGGVDKTAADPGCTFAGFGSAVADFQAGVLENRGVIAPAPARRSTPGTLSPAWLRPPARSPPA</sequence>
<evidence type="ECO:0008006" key="4">
    <source>
        <dbReference type="Google" id="ProtNLM"/>
    </source>
</evidence>
<reference evidence="2 3" key="1">
    <citation type="submission" date="2019-03" db="EMBL/GenBank/DDBJ databases">
        <title>Seongchinamella monodicae gen. nov., sp. nov., a novel member of the Gammaproteobacteria isolated from a tidal mudflat of beach.</title>
        <authorList>
            <person name="Yang H.G."/>
            <person name="Kang J.W."/>
            <person name="Lee S.D."/>
        </authorList>
    </citation>
    <scope>NUCLEOTIDE SEQUENCE [LARGE SCALE GENOMIC DNA]</scope>
    <source>
        <strain evidence="2 3">GH4-78</strain>
    </source>
</reference>
<comment type="caution">
    <text evidence="2">The sequence shown here is derived from an EMBL/GenBank/DDBJ whole genome shotgun (WGS) entry which is preliminary data.</text>
</comment>
<dbReference type="RefSeq" id="WP_133215467.1">
    <property type="nucleotide sequence ID" value="NZ_SMSE01000006.1"/>
</dbReference>
<gene>
    <name evidence="2" type="ORF">E2F43_18335</name>
</gene>
<name>A0A4R5LMR6_9GAMM</name>
<dbReference type="EMBL" id="SMSE01000006">
    <property type="protein sequence ID" value="TDG11350.1"/>
    <property type="molecule type" value="Genomic_DNA"/>
</dbReference>
<proteinExistence type="predicted"/>
<dbReference type="Proteomes" id="UP000295554">
    <property type="component" value="Unassembled WGS sequence"/>
</dbReference>
<evidence type="ECO:0000313" key="3">
    <source>
        <dbReference type="Proteomes" id="UP000295554"/>
    </source>
</evidence>
<dbReference type="AlphaFoldDB" id="A0A4R5LMR6"/>
<protein>
    <recommendedName>
        <fullName evidence="4">DUF2946 domain-containing protein</fullName>
    </recommendedName>
</protein>
<dbReference type="OrthoDB" id="5740983at2"/>
<keyword evidence="3" id="KW-1185">Reference proteome</keyword>
<organism evidence="2 3">
    <name type="scientific">Seongchinamella unica</name>
    <dbReference type="NCBI Taxonomy" id="2547392"/>
    <lineage>
        <taxon>Bacteria</taxon>
        <taxon>Pseudomonadati</taxon>
        <taxon>Pseudomonadota</taxon>
        <taxon>Gammaproteobacteria</taxon>
        <taxon>Cellvibrionales</taxon>
        <taxon>Halieaceae</taxon>
        <taxon>Seongchinamella</taxon>
    </lineage>
</organism>
<feature type="region of interest" description="Disordered" evidence="1">
    <location>
        <begin position="120"/>
        <end position="144"/>
    </location>
</feature>
<evidence type="ECO:0000256" key="1">
    <source>
        <dbReference type="SAM" id="MobiDB-lite"/>
    </source>
</evidence>